<dbReference type="Pfam" id="PF12697">
    <property type="entry name" value="Abhydrolase_6"/>
    <property type="match status" value="1"/>
</dbReference>
<dbReference type="EMBL" id="JAAZSR010000075">
    <property type="protein sequence ID" value="NKX50270.1"/>
    <property type="molecule type" value="Genomic_DNA"/>
</dbReference>
<gene>
    <name evidence="2" type="ORF">HER39_06745</name>
</gene>
<sequence>MRFLEAGDPAGPLLVLVHGGGVGPWMWARQLSGLADGFHVVAPVLPGHDPEEASVFTTHGDASGRLAELIGPRRNGLPVTVAGFSLGGQTALQLAADHPHLVDRLVVVSSLAAPYPLAPLMRPLMVAAAPLVRCRAFARAQARQLSIPPELFGDYDRTARSISPVSLSNIAAANFRFRVPAVLPASPRPTLLLAGAR</sequence>
<comment type="caution">
    <text evidence="2">The sequence shown here is derived from an EMBL/GenBank/DDBJ whole genome shotgun (WGS) entry which is preliminary data.</text>
</comment>
<organism evidence="2 3">
    <name type="scientific">Arthrobacter deserti</name>
    <dbReference type="NCBI Taxonomy" id="1742687"/>
    <lineage>
        <taxon>Bacteria</taxon>
        <taxon>Bacillati</taxon>
        <taxon>Actinomycetota</taxon>
        <taxon>Actinomycetes</taxon>
        <taxon>Micrococcales</taxon>
        <taxon>Micrococcaceae</taxon>
        <taxon>Arthrobacter</taxon>
    </lineage>
</organism>
<feature type="non-terminal residue" evidence="2">
    <location>
        <position position="197"/>
    </location>
</feature>
<keyword evidence="2" id="KW-0378">Hydrolase</keyword>
<dbReference type="InterPro" id="IPR029058">
    <property type="entry name" value="AB_hydrolase_fold"/>
</dbReference>
<protein>
    <submittedName>
        <fullName evidence="2">Alpha/beta hydrolase</fullName>
    </submittedName>
</protein>
<evidence type="ECO:0000313" key="2">
    <source>
        <dbReference type="EMBL" id="NKX50270.1"/>
    </source>
</evidence>
<dbReference type="InterPro" id="IPR052370">
    <property type="entry name" value="Meta-cleavage_hydrolase"/>
</dbReference>
<proteinExistence type="predicted"/>
<dbReference type="SUPFAM" id="SSF53474">
    <property type="entry name" value="alpha/beta-Hydrolases"/>
    <property type="match status" value="1"/>
</dbReference>
<evidence type="ECO:0000259" key="1">
    <source>
        <dbReference type="Pfam" id="PF12697"/>
    </source>
</evidence>
<name>A0ABX1JQ74_9MICC</name>
<dbReference type="PRINTS" id="PR00111">
    <property type="entry name" value="ABHYDROLASE"/>
</dbReference>
<evidence type="ECO:0000313" key="3">
    <source>
        <dbReference type="Proteomes" id="UP000523795"/>
    </source>
</evidence>
<dbReference type="Proteomes" id="UP000523795">
    <property type="component" value="Unassembled WGS sequence"/>
</dbReference>
<dbReference type="Gene3D" id="3.40.50.1820">
    <property type="entry name" value="alpha/beta hydrolase"/>
    <property type="match status" value="1"/>
</dbReference>
<dbReference type="PANTHER" id="PTHR43139">
    <property type="entry name" value="SI:DKEY-122A22.2"/>
    <property type="match status" value="1"/>
</dbReference>
<feature type="domain" description="AB hydrolase-1" evidence="1">
    <location>
        <begin position="14"/>
        <end position="194"/>
    </location>
</feature>
<accession>A0ABX1JQ74</accession>
<dbReference type="GO" id="GO:0016787">
    <property type="term" value="F:hydrolase activity"/>
    <property type="evidence" value="ECO:0007669"/>
    <property type="project" value="UniProtKB-KW"/>
</dbReference>
<dbReference type="PANTHER" id="PTHR43139:SF52">
    <property type="entry name" value="SI:DKEY-122A22.2"/>
    <property type="match status" value="1"/>
</dbReference>
<keyword evidence="3" id="KW-1185">Reference proteome</keyword>
<reference evidence="2 3" key="1">
    <citation type="submission" date="2020-04" db="EMBL/GenBank/DDBJ databases">
        <authorList>
            <person name="Liu S."/>
        </authorList>
    </citation>
    <scope>NUCLEOTIDE SEQUENCE [LARGE SCALE GENOMIC DNA]</scope>
    <source>
        <strain evidence="2 3">CGMCC 1.15091</strain>
    </source>
</reference>
<dbReference type="InterPro" id="IPR000073">
    <property type="entry name" value="AB_hydrolase_1"/>
</dbReference>